<sequence>MHKLGLDLVRSDPLTHASLHGLTFDNDWVDNDLFILGVDVICERRNIVIQQFSPTAWTYSPHSDDVACDVSFFCQTFRS</sequence>
<protein>
    <submittedName>
        <fullName evidence="1">Uncharacterized protein</fullName>
    </submittedName>
</protein>
<proteinExistence type="predicted"/>
<reference evidence="1 3" key="1">
    <citation type="journal article" date="2014" name="Nat. Genet.">
        <title>Genome and transcriptome of the porcine whipworm Trichuris suis.</title>
        <authorList>
            <person name="Jex A.R."/>
            <person name="Nejsum P."/>
            <person name="Schwarz E.M."/>
            <person name="Hu L."/>
            <person name="Young N.D."/>
            <person name="Hall R.S."/>
            <person name="Korhonen P.K."/>
            <person name="Liao S."/>
            <person name="Thamsborg S."/>
            <person name="Xia J."/>
            <person name="Xu P."/>
            <person name="Wang S."/>
            <person name="Scheerlinck J.P."/>
            <person name="Hofmann A."/>
            <person name="Sternberg P.W."/>
            <person name="Wang J."/>
            <person name="Gasser R.B."/>
        </authorList>
    </citation>
    <scope>NUCLEOTIDE SEQUENCE [LARGE SCALE GENOMIC DNA]</scope>
    <source>
        <strain evidence="2">DCEP-RM93F</strain>
        <strain evidence="1">DCEP-RM93M</strain>
    </source>
</reference>
<evidence type="ECO:0000313" key="2">
    <source>
        <dbReference type="EMBL" id="KFD68292.1"/>
    </source>
</evidence>
<keyword evidence="3" id="KW-1185">Reference proteome</keyword>
<organism evidence="1 3">
    <name type="scientific">Trichuris suis</name>
    <name type="common">pig whipworm</name>
    <dbReference type="NCBI Taxonomy" id="68888"/>
    <lineage>
        <taxon>Eukaryota</taxon>
        <taxon>Metazoa</taxon>
        <taxon>Ecdysozoa</taxon>
        <taxon>Nematoda</taxon>
        <taxon>Enoplea</taxon>
        <taxon>Dorylaimia</taxon>
        <taxon>Trichinellida</taxon>
        <taxon>Trichuridae</taxon>
        <taxon>Trichuris</taxon>
    </lineage>
</organism>
<accession>A0A085MFF3</accession>
<dbReference type="AlphaFoldDB" id="A0A085MFF3"/>
<dbReference type="Proteomes" id="UP000030764">
    <property type="component" value="Unassembled WGS sequence"/>
</dbReference>
<name>A0A085MFF3_9BILA</name>
<dbReference type="EMBL" id="KL363196">
    <property type="protein sequence ID" value="KFD55949.1"/>
    <property type="molecule type" value="Genomic_DNA"/>
</dbReference>
<gene>
    <name evidence="1" type="ORF">M513_03073</name>
    <name evidence="2" type="ORF">M514_03073</name>
</gene>
<evidence type="ECO:0000313" key="1">
    <source>
        <dbReference type="EMBL" id="KFD55949.1"/>
    </source>
</evidence>
<dbReference type="Proteomes" id="UP000030758">
    <property type="component" value="Unassembled WGS sequence"/>
</dbReference>
<dbReference type="EMBL" id="KL367506">
    <property type="protein sequence ID" value="KFD68292.1"/>
    <property type="molecule type" value="Genomic_DNA"/>
</dbReference>
<evidence type="ECO:0000313" key="3">
    <source>
        <dbReference type="Proteomes" id="UP000030764"/>
    </source>
</evidence>